<dbReference type="InterPro" id="IPR000182">
    <property type="entry name" value="GNAT_dom"/>
</dbReference>
<dbReference type="Gene3D" id="3.40.630.30">
    <property type="match status" value="1"/>
</dbReference>
<dbReference type="SUPFAM" id="SSF55729">
    <property type="entry name" value="Acyl-CoA N-acyltransferases (Nat)"/>
    <property type="match status" value="1"/>
</dbReference>
<protein>
    <submittedName>
        <fullName evidence="2">N-acetyltransferase</fullName>
    </submittedName>
</protein>
<reference evidence="3" key="1">
    <citation type="journal article" date="2019" name="Int. J. Syst. Evol. Microbiol.">
        <title>Halobacteriovorax valvorus sp. nov., a novel prokaryotic predator isolated from coastal seawater of China.</title>
        <authorList>
            <person name="Chen M.-X."/>
        </authorList>
    </citation>
    <scope>NUCLEOTIDE SEQUENCE [LARGE SCALE GENOMIC DNA]</scope>
    <source>
        <strain evidence="3">BL9</strain>
    </source>
</reference>
<sequence>MAAAKDHTFAPFEILPVEVDDIKSLARIYVDCFWENYKGILSKEYLYSLKYSDVQQAWERKIPRRPTEGGTLVFHGPDGDVAGFIDYGPAREHEHGIPGEIYDFYILKKYQKSGMGKQLFEAVVKDFKNRGYDCFYLCTFKENPSKGFFINNGAKLLKESPFEFNGEVYQEEYFYFEI</sequence>
<dbReference type="EMBL" id="QDKL01000002">
    <property type="protein sequence ID" value="RZF22140.1"/>
    <property type="molecule type" value="Genomic_DNA"/>
</dbReference>
<evidence type="ECO:0000259" key="1">
    <source>
        <dbReference type="PROSITE" id="PS51186"/>
    </source>
</evidence>
<keyword evidence="3" id="KW-1185">Reference proteome</keyword>
<dbReference type="CDD" id="cd04301">
    <property type="entry name" value="NAT_SF"/>
    <property type="match status" value="1"/>
</dbReference>
<organism evidence="2 3">
    <name type="scientific">Halobacteriovorax vibrionivorans</name>
    <dbReference type="NCBI Taxonomy" id="2152716"/>
    <lineage>
        <taxon>Bacteria</taxon>
        <taxon>Pseudomonadati</taxon>
        <taxon>Bdellovibrionota</taxon>
        <taxon>Bacteriovoracia</taxon>
        <taxon>Bacteriovoracales</taxon>
        <taxon>Halobacteriovoraceae</taxon>
        <taxon>Halobacteriovorax</taxon>
    </lineage>
</organism>
<evidence type="ECO:0000313" key="3">
    <source>
        <dbReference type="Proteomes" id="UP000443582"/>
    </source>
</evidence>
<dbReference type="Proteomes" id="UP000443582">
    <property type="component" value="Unassembled WGS sequence"/>
</dbReference>
<dbReference type="PROSITE" id="PS51186">
    <property type="entry name" value="GNAT"/>
    <property type="match status" value="1"/>
</dbReference>
<name>A0ABY0IHW1_9BACT</name>
<proteinExistence type="predicted"/>
<dbReference type="Pfam" id="PF00583">
    <property type="entry name" value="Acetyltransf_1"/>
    <property type="match status" value="1"/>
</dbReference>
<dbReference type="InterPro" id="IPR016181">
    <property type="entry name" value="Acyl_CoA_acyltransferase"/>
</dbReference>
<gene>
    <name evidence="2" type="ORF">DAY19_10685</name>
</gene>
<accession>A0ABY0IHW1</accession>
<comment type="caution">
    <text evidence="2">The sequence shown here is derived from an EMBL/GenBank/DDBJ whole genome shotgun (WGS) entry which is preliminary data.</text>
</comment>
<dbReference type="RefSeq" id="WP_115362221.1">
    <property type="nucleotide sequence ID" value="NZ_QDKL01000002.1"/>
</dbReference>
<feature type="domain" description="N-acetyltransferase" evidence="1">
    <location>
        <begin position="12"/>
        <end position="178"/>
    </location>
</feature>
<evidence type="ECO:0000313" key="2">
    <source>
        <dbReference type="EMBL" id="RZF22140.1"/>
    </source>
</evidence>